<keyword evidence="3" id="KW-1185">Reference proteome</keyword>
<gene>
    <name evidence="2" type="ORF">GUJ93_ZPchr0010g11246</name>
</gene>
<evidence type="ECO:0000256" key="1">
    <source>
        <dbReference type="ARBA" id="ARBA00022679"/>
    </source>
</evidence>
<dbReference type="Proteomes" id="UP000729402">
    <property type="component" value="Unassembled WGS sequence"/>
</dbReference>
<evidence type="ECO:0000313" key="3">
    <source>
        <dbReference type="Proteomes" id="UP000729402"/>
    </source>
</evidence>
<protein>
    <submittedName>
        <fullName evidence="2">Uncharacterized protein</fullName>
    </submittedName>
</protein>
<evidence type="ECO:0000313" key="2">
    <source>
        <dbReference type="EMBL" id="KAG8088079.1"/>
    </source>
</evidence>
<dbReference type="PANTHER" id="PTHR31147">
    <property type="entry name" value="ACYL TRANSFERASE 4"/>
    <property type="match status" value="1"/>
</dbReference>
<reference evidence="2" key="1">
    <citation type="journal article" date="2021" name="bioRxiv">
        <title>Whole Genome Assembly and Annotation of Northern Wild Rice, Zizania palustris L., Supports a Whole Genome Duplication in the Zizania Genus.</title>
        <authorList>
            <person name="Haas M."/>
            <person name="Kono T."/>
            <person name="Macchietto M."/>
            <person name="Millas R."/>
            <person name="McGilp L."/>
            <person name="Shao M."/>
            <person name="Duquette J."/>
            <person name="Hirsch C.N."/>
            <person name="Kimball J."/>
        </authorList>
    </citation>
    <scope>NUCLEOTIDE SEQUENCE</scope>
    <source>
        <tissue evidence="2">Fresh leaf tissue</tissue>
    </source>
</reference>
<dbReference type="GO" id="GO:0016740">
    <property type="term" value="F:transferase activity"/>
    <property type="evidence" value="ECO:0007669"/>
    <property type="project" value="UniProtKB-KW"/>
</dbReference>
<proteinExistence type="predicted"/>
<dbReference type="OrthoDB" id="619633at2759"/>
<dbReference type="AlphaFoldDB" id="A0A8J6BIW9"/>
<keyword evidence="1" id="KW-0808">Transferase</keyword>
<dbReference type="Pfam" id="PF02458">
    <property type="entry name" value="Transferase"/>
    <property type="match status" value="1"/>
</dbReference>
<dbReference type="InterPro" id="IPR050898">
    <property type="entry name" value="Plant_acyltransferase"/>
</dbReference>
<reference evidence="2" key="2">
    <citation type="submission" date="2021-02" db="EMBL/GenBank/DDBJ databases">
        <authorList>
            <person name="Kimball J.A."/>
            <person name="Haas M.W."/>
            <person name="Macchietto M."/>
            <person name="Kono T."/>
            <person name="Duquette J."/>
            <person name="Shao M."/>
        </authorList>
    </citation>
    <scope>NUCLEOTIDE SEQUENCE</scope>
    <source>
        <tissue evidence="2">Fresh leaf tissue</tissue>
    </source>
</reference>
<dbReference type="PANTHER" id="PTHR31147:SF66">
    <property type="entry name" value="OS05G0315700 PROTEIN"/>
    <property type="match status" value="1"/>
</dbReference>
<name>A0A8J6BIW9_ZIZPA</name>
<sequence>MAPFMAHRRQAELVTPARPTPHEYKALSDIDDQLELRYYTAGVEFFRRCDAAGDDAAAGDDPVMIIRAALAEALVSFYPLAGRLRELPGGGGKLLVECTAEGVVFVQADADVRLEELSQPLALPEPFVKEFMCCDQVGQRDVVVGKPLIFIQVTRFRNNEGFAIGYHFCHSITDAFGVAQLLDAVYRLVRGEQITNPPVWERELLSARAPPRVTHEHPAYEPLPVAAAAAEDVLLTMPLEAMAPIRSFRLGPTEMAALRRQVPAGLLQSATMFVLVTAALWRCRTAALGYGPSQRVRVLVVSSARWNWKRDTPLPRGFYGNTFIPLIAEATAGELCGRPLAHAVELVQKAKFSVTDEYMQSFVDMLVQRGRPSIPLDWTYAVADTGGLGRMMGATKLAGGWERAGGGITAAGRKITASRYSYYERCKGATGVESAVVTMCLPAAAMERFAREISGWSNSGSSTMTSSL</sequence>
<dbReference type="EMBL" id="JAAALK010000082">
    <property type="protein sequence ID" value="KAG8088079.1"/>
    <property type="molecule type" value="Genomic_DNA"/>
</dbReference>
<organism evidence="2 3">
    <name type="scientific">Zizania palustris</name>
    <name type="common">Northern wild rice</name>
    <dbReference type="NCBI Taxonomy" id="103762"/>
    <lineage>
        <taxon>Eukaryota</taxon>
        <taxon>Viridiplantae</taxon>
        <taxon>Streptophyta</taxon>
        <taxon>Embryophyta</taxon>
        <taxon>Tracheophyta</taxon>
        <taxon>Spermatophyta</taxon>
        <taxon>Magnoliopsida</taxon>
        <taxon>Liliopsida</taxon>
        <taxon>Poales</taxon>
        <taxon>Poaceae</taxon>
        <taxon>BOP clade</taxon>
        <taxon>Oryzoideae</taxon>
        <taxon>Oryzeae</taxon>
        <taxon>Zizaniinae</taxon>
        <taxon>Zizania</taxon>
    </lineage>
</organism>
<comment type="caution">
    <text evidence="2">The sequence shown here is derived from an EMBL/GenBank/DDBJ whole genome shotgun (WGS) entry which is preliminary data.</text>
</comment>
<accession>A0A8J6BIW9</accession>